<evidence type="ECO:0000313" key="2">
    <source>
        <dbReference type="Proteomes" id="UP000828390"/>
    </source>
</evidence>
<proteinExistence type="predicted"/>
<dbReference type="AlphaFoldDB" id="A0A9D3YJH5"/>
<sequence>CLALNERCVKSYQCCLDDKGVQMKCMIANTLGLGEFGFGECKPTEHKLQFYEHLDKFSLLKAGAPCKDSSECYDECCRLIRMGRLGYKQKCGKPAGDACIGGSISSNDVMSGLDDLSK</sequence>
<evidence type="ECO:0000313" key="1">
    <source>
        <dbReference type="EMBL" id="KAH3701121.1"/>
    </source>
</evidence>
<dbReference type="EMBL" id="JAIWYP010000015">
    <property type="protein sequence ID" value="KAH3701121.1"/>
    <property type="molecule type" value="Genomic_DNA"/>
</dbReference>
<name>A0A9D3YJH5_DREPO</name>
<reference evidence="1" key="1">
    <citation type="journal article" date="2019" name="bioRxiv">
        <title>The Genome of the Zebra Mussel, Dreissena polymorpha: A Resource for Invasive Species Research.</title>
        <authorList>
            <person name="McCartney M.A."/>
            <person name="Auch B."/>
            <person name="Kono T."/>
            <person name="Mallez S."/>
            <person name="Zhang Y."/>
            <person name="Obille A."/>
            <person name="Becker A."/>
            <person name="Abrahante J.E."/>
            <person name="Garbe J."/>
            <person name="Badalamenti J.P."/>
            <person name="Herman A."/>
            <person name="Mangelson H."/>
            <person name="Liachko I."/>
            <person name="Sullivan S."/>
            <person name="Sone E.D."/>
            <person name="Koren S."/>
            <person name="Silverstein K.A.T."/>
            <person name="Beckman K.B."/>
            <person name="Gohl D.M."/>
        </authorList>
    </citation>
    <scope>NUCLEOTIDE SEQUENCE</scope>
    <source>
        <strain evidence="1">Duluth1</strain>
        <tissue evidence="1">Whole animal</tissue>
    </source>
</reference>
<organism evidence="1 2">
    <name type="scientific">Dreissena polymorpha</name>
    <name type="common">Zebra mussel</name>
    <name type="synonym">Mytilus polymorpha</name>
    <dbReference type="NCBI Taxonomy" id="45954"/>
    <lineage>
        <taxon>Eukaryota</taxon>
        <taxon>Metazoa</taxon>
        <taxon>Spiralia</taxon>
        <taxon>Lophotrochozoa</taxon>
        <taxon>Mollusca</taxon>
        <taxon>Bivalvia</taxon>
        <taxon>Autobranchia</taxon>
        <taxon>Heteroconchia</taxon>
        <taxon>Euheterodonta</taxon>
        <taxon>Imparidentia</taxon>
        <taxon>Neoheterodontei</taxon>
        <taxon>Myida</taxon>
        <taxon>Dreissenoidea</taxon>
        <taxon>Dreissenidae</taxon>
        <taxon>Dreissena</taxon>
    </lineage>
</organism>
<dbReference type="Proteomes" id="UP000828390">
    <property type="component" value="Unassembled WGS sequence"/>
</dbReference>
<protein>
    <submittedName>
        <fullName evidence="1">Uncharacterized protein</fullName>
    </submittedName>
</protein>
<comment type="caution">
    <text evidence="1">The sequence shown here is derived from an EMBL/GenBank/DDBJ whole genome shotgun (WGS) entry which is preliminary data.</text>
</comment>
<gene>
    <name evidence="1" type="ORF">DPMN_076105</name>
</gene>
<keyword evidence="2" id="KW-1185">Reference proteome</keyword>
<feature type="non-terminal residue" evidence="1">
    <location>
        <position position="118"/>
    </location>
</feature>
<accession>A0A9D3YJH5</accession>
<reference evidence="1" key="2">
    <citation type="submission" date="2020-11" db="EMBL/GenBank/DDBJ databases">
        <authorList>
            <person name="McCartney M.A."/>
            <person name="Auch B."/>
            <person name="Kono T."/>
            <person name="Mallez S."/>
            <person name="Becker A."/>
            <person name="Gohl D.M."/>
            <person name="Silverstein K.A.T."/>
            <person name="Koren S."/>
            <person name="Bechman K.B."/>
            <person name="Herman A."/>
            <person name="Abrahante J.E."/>
            <person name="Garbe J."/>
        </authorList>
    </citation>
    <scope>NUCLEOTIDE SEQUENCE</scope>
    <source>
        <strain evidence="1">Duluth1</strain>
        <tissue evidence="1">Whole animal</tissue>
    </source>
</reference>